<gene>
    <name evidence="1" type="ORF">DPC56_02000</name>
</gene>
<dbReference type="AlphaFoldDB" id="A0A328PJR8"/>
<dbReference type="Proteomes" id="UP000249782">
    <property type="component" value="Unassembled WGS sequence"/>
</dbReference>
<proteinExistence type="predicted"/>
<name>A0A328PJR8_9EURY</name>
<evidence type="ECO:0000313" key="2">
    <source>
        <dbReference type="Proteomes" id="UP000249782"/>
    </source>
</evidence>
<keyword evidence="2" id="KW-1185">Reference proteome</keyword>
<evidence type="ECO:0000313" key="1">
    <source>
        <dbReference type="EMBL" id="RAO79574.1"/>
    </source>
</evidence>
<dbReference type="EMBL" id="QLOE01000002">
    <property type="protein sequence ID" value="RAO79574.1"/>
    <property type="molecule type" value="Genomic_DNA"/>
</dbReference>
<sequence>MIKLHRLAGEIMTYLDAYEGSRPALDAAQILIVRGHSKKRIKADNMKNILDNLMEHLQAKEIDLLSDAGTDLISIMDENIRKNVEVGADPDIAGVQRLKESLENMNFTVEYRLGIAEKTGFFIVLYKDKSDMGPCFVEIVVSDLGE</sequence>
<comment type="caution">
    <text evidence="1">The sequence shown here is derived from an EMBL/GenBank/DDBJ whole genome shotgun (WGS) entry which is preliminary data.</text>
</comment>
<dbReference type="InterPro" id="IPR014515">
    <property type="entry name" value="UCP921964"/>
</dbReference>
<dbReference type="Pfam" id="PF09893">
    <property type="entry name" value="DUF2120"/>
    <property type="match status" value="1"/>
</dbReference>
<organism evidence="1 2">
    <name type="scientific">Methanothermobacter tenebrarum</name>
    <dbReference type="NCBI Taxonomy" id="680118"/>
    <lineage>
        <taxon>Archaea</taxon>
        <taxon>Methanobacteriati</taxon>
        <taxon>Methanobacteriota</taxon>
        <taxon>Methanomada group</taxon>
        <taxon>Methanobacteria</taxon>
        <taxon>Methanobacteriales</taxon>
        <taxon>Methanobacteriaceae</taxon>
        <taxon>Methanothermobacter</taxon>
    </lineage>
</organism>
<protein>
    <submittedName>
        <fullName evidence="1">DUF2120 domain-containing protein</fullName>
    </submittedName>
</protein>
<accession>A0A328PJR8</accession>
<reference evidence="1 2" key="1">
    <citation type="submission" date="2018-06" db="EMBL/GenBank/DDBJ databases">
        <title>Draft genome sequence of hyperthermophilic methanogen Methanothermobacter tenebrarum sp. MCM-B 1447.</title>
        <authorList>
            <person name="Pore S.D."/>
            <person name="Dagar S."/>
            <person name="Dhakephalkar P.K."/>
        </authorList>
    </citation>
    <scope>NUCLEOTIDE SEQUENCE [LARGE SCALE GENOMIC DNA]</scope>
    <source>
        <strain evidence="1 2">MCM B 1447</strain>
    </source>
</reference>
<dbReference type="PIRSF" id="PIRSF021964">
    <property type="entry name" value="UCP921964"/>
    <property type="match status" value="1"/>
</dbReference>